<proteinExistence type="predicted"/>
<organism evidence="2 3">
    <name type="scientific">Pyrrhoderma noxium</name>
    <dbReference type="NCBI Taxonomy" id="2282107"/>
    <lineage>
        <taxon>Eukaryota</taxon>
        <taxon>Fungi</taxon>
        <taxon>Dikarya</taxon>
        <taxon>Basidiomycota</taxon>
        <taxon>Agaricomycotina</taxon>
        <taxon>Agaricomycetes</taxon>
        <taxon>Hymenochaetales</taxon>
        <taxon>Hymenochaetaceae</taxon>
        <taxon>Pyrrhoderma</taxon>
    </lineage>
</organism>
<feature type="compositionally biased region" description="Polar residues" evidence="1">
    <location>
        <begin position="53"/>
        <end position="69"/>
    </location>
</feature>
<feature type="compositionally biased region" description="Polar residues" evidence="1">
    <location>
        <begin position="9"/>
        <end position="23"/>
    </location>
</feature>
<feature type="compositionally biased region" description="Basic and acidic residues" evidence="1">
    <location>
        <begin position="435"/>
        <end position="452"/>
    </location>
</feature>
<dbReference type="InParanoid" id="A0A286UME4"/>
<evidence type="ECO:0000313" key="3">
    <source>
        <dbReference type="Proteomes" id="UP000217199"/>
    </source>
</evidence>
<protein>
    <submittedName>
        <fullName evidence="2">Uncharacterized protein</fullName>
    </submittedName>
</protein>
<feature type="region of interest" description="Disordered" evidence="1">
    <location>
        <begin position="435"/>
        <end position="580"/>
    </location>
</feature>
<feature type="compositionally biased region" description="Basic and acidic residues" evidence="1">
    <location>
        <begin position="534"/>
        <end position="547"/>
    </location>
</feature>
<sequence length="580" mass="62042">MPAPLVASAQHNHQPPFQRTSPPKNVKHKSSKPIINWLQRKLAGTVRSRRPSVANNVRGSSDSTYSGRATSLKELRSPLPHGRVPAPRDVDENGHLIRDRRPISKEISLNSTGFSSDEDSDEDSDRRSSGITTSMWGSRSNPLEADEDASIRPLPPTSPPSPSPSRSPSLSSSSYMSDLRTFKSLTASTKPTTLLSIDSNPGVAHIAQAPPTPTSVSGYNITPAPSPVTRFPPHIRQSSSGYGSPVGLVTFSALPPSTPPSSRPSSLGPAIRTGVGALQAPAHTSHHPRNNPRPSSPPLDNASVLTLASSAFAAPLVDRGRQTPFQYSWANGTDTASHISHMDSGGDSLSHIILDGELAGEEQSASVRALRPRSSRRDSWESEVSRWSAGVSVLGTLAANGRERSVRTAPSFRTGGQYTVDDNISLVDEDLVSTREDCLPTEEDVSRISTKDDVEDDPEGAFSPLSGVSTEGVEEEASVSIDDDARNSESTEVDAQSLKESTTTSNEIDEVATPGPAGRTLILVPSNETMPAPDLKRCDFNSRDKRPNTPPMSATSKDTETTPKKEKKKNIAPSEKDIEN</sequence>
<feature type="region of interest" description="Disordered" evidence="1">
    <location>
        <begin position="280"/>
        <end position="302"/>
    </location>
</feature>
<evidence type="ECO:0000313" key="2">
    <source>
        <dbReference type="EMBL" id="PAV20750.1"/>
    </source>
</evidence>
<comment type="caution">
    <text evidence="2">The sequence shown here is derived from an EMBL/GenBank/DDBJ whole genome shotgun (WGS) entry which is preliminary data.</text>
</comment>
<keyword evidence="3" id="KW-1185">Reference proteome</keyword>
<gene>
    <name evidence="2" type="ORF">PNOK_0337700</name>
</gene>
<dbReference type="OrthoDB" id="3269047at2759"/>
<feature type="compositionally biased region" description="Basic and acidic residues" evidence="1">
    <location>
        <begin position="86"/>
        <end position="104"/>
    </location>
</feature>
<dbReference type="EMBL" id="NBII01000003">
    <property type="protein sequence ID" value="PAV20750.1"/>
    <property type="molecule type" value="Genomic_DNA"/>
</dbReference>
<feature type="compositionally biased region" description="Polar residues" evidence="1">
    <location>
        <begin position="130"/>
        <end position="141"/>
    </location>
</feature>
<dbReference type="AlphaFoldDB" id="A0A286UME4"/>
<name>A0A286UME4_9AGAM</name>
<reference evidence="2 3" key="1">
    <citation type="journal article" date="2017" name="Mol. Ecol.">
        <title>Comparative and population genomic landscape of Phellinus noxius: A hypervariable fungus causing root rot in trees.</title>
        <authorList>
            <person name="Chung C.L."/>
            <person name="Lee T.J."/>
            <person name="Akiba M."/>
            <person name="Lee H.H."/>
            <person name="Kuo T.H."/>
            <person name="Liu D."/>
            <person name="Ke H.M."/>
            <person name="Yokoi T."/>
            <person name="Roa M.B."/>
            <person name="Lu M.J."/>
            <person name="Chang Y.Y."/>
            <person name="Ann P.J."/>
            <person name="Tsai J.N."/>
            <person name="Chen C.Y."/>
            <person name="Tzean S.S."/>
            <person name="Ota Y."/>
            <person name="Hattori T."/>
            <person name="Sahashi N."/>
            <person name="Liou R.F."/>
            <person name="Kikuchi T."/>
            <person name="Tsai I.J."/>
        </authorList>
    </citation>
    <scope>NUCLEOTIDE SEQUENCE [LARGE SCALE GENOMIC DNA]</scope>
    <source>
        <strain evidence="2 3">FFPRI411160</strain>
    </source>
</reference>
<feature type="region of interest" description="Disordered" evidence="1">
    <location>
        <begin position="1"/>
        <end position="175"/>
    </location>
</feature>
<accession>A0A286UME4</accession>
<feature type="compositionally biased region" description="Polar residues" evidence="1">
    <location>
        <begin position="490"/>
        <end position="506"/>
    </location>
</feature>
<evidence type="ECO:0000256" key="1">
    <source>
        <dbReference type="SAM" id="MobiDB-lite"/>
    </source>
</evidence>
<feature type="compositionally biased region" description="Pro residues" evidence="1">
    <location>
        <begin position="153"/>
        <end position="165"/>
    </location>
</feature>
<dbReference type="Proteomes" id="UP000217199">
    <property type="component" value="Unassembled WGS sequence"/>
</dbReference>